<reference evidence="2 3" key="1">
    <citation type="submission" date="2020-05" db="EMBL/GenBank/DDBJ databases">
        <title>Identification and distribution of gene clusters putatively required for synthesis of sphingolipid metabolism inhibitors in phylogenetically diverse species of the filamentous fungus Fusarium.</title>
        <authorList>
            <person name="Kim H.-S."/>
            <person name="Busman M."/>
            <person name="Brown D.W."/>
            <person name="Divon H."/>
            <person name="Uhlig S."/>
            <person name="Proctor R.H."/>
        </authorList>
    </citation>
    <scope>NUCLEOTIDE SEQUENCE [LARGE SCALE GENOMIC DNA]</scope>
    <source>
        <strain evidence="2 3">NRRL 66333</strain>
    </source>
</reference>
<accession>A0A8H5NZC9</accession>
<dbReference type="GeneID" id="59312411"/>
<feature type="compositionally biased region" description="Pro residues" evidence="1">
    <location>
        <begin position="617"/>
        <end position="626"/>
    </location>
</feature>
<comment type="caution">
    <text evidence="2">The sequence shown here is derived from an EMBL/GenBank/DDBJ whole genome shotgun (WGS) entry which is preliminary data.</text>
</comment>
<protein>
    <submittedName>
        <fullName evidence="2">Uncharacterized protein</fullName>
    </submittedName>
</protein>
<proteinExistence type="predicted"/>
<evidence type="ECO:0000256" key="1">
    <source>
        <dbReference type="SAM" id="MobiDB-lite"/>
    </source>
</evidence>
<sequence length="645" mass="72894">MPQNECALLRLSTELIFQILEYGPPSAYLDVALTCTALHHQCRKLLDLHREADAKYRIISDLCPETVVNLLKDTKIARIERWHVCELEIWGSRKDWEDWRPWVPKFPRTCGLSDDPPIRHGLDLQDIQRYIRTALELWTFPEFEWYSGWEFDSEAVQRDLEAGQDGFLKLLLIATCPRLHSLRFAKRGLDPHTTLEWMAYVINKDSNFTCNWPQGFKSLKNIAVGIESDQRRLNDESVHRDFGDFVALLYLPNLESLYFNDLHYDHDKEINLQYFTISGGYDFPWGISSVKHLFIDGASGFSPQIYKGIAHVSRNLETLVLRVGTEYGQDLDDVDTFVSRLAVDNTTNLQKLIIYNPDGMHGYRCTNYTPKELDGLENLKLFTVAASDIELDALHQLYKRPNAEKLADHVSEAFPSSTEAIYIWGSSDVYVDDSRPSGIPSDTLDSALASLIESGVYESLTVIYLADVEKRHAQNDTDVALGRPIDAGLKERILQKSVAAGLKTGVHVCTLMNREDGGYWKKFPAKPDSCDLSDVQDDINGQRSIPCLDSDSAEQALVSAHYKSVAATHHPSLLHDSQGRAYDASLTSLNCLTDVLFSSLMSSYGHDKLHQSLPLIPHRPLPPTPQAPLVHDPPKLPHRLGLIKP</sequence>
<keyword evidence="3" id="KW-1185">Reference proteome</keyword>
<feature type="region of interest" description="Disordered" evidence="1">
    <location>
        <begin position="617"/>
        <end position="645"/>
    </location>
</feature>
<name>A0A8H5NZC9_GIBSU</name>
<dbReference type="AlphaFoldDB" id="A0A8H5NZC9"/>
<dbReference type="Proteomes" id="UP000547976">
    <property type="component" value="Unassembled WGS sequence"/>
</dbReference>
<evidence type="ECO:0000313" key="2">
    <source>
        <dbReference type="EMBL" id="KAF5584167.1"/>
    </source>
</evidence>
<dbReference type="EMBL" id="JAAOAV010000295">
    <property type="protein sequence ID" value="KAF5584167.1"/>
    <property type="molecule type" value="Genomic_DNA"/>
</dbReference>
<evidence type="ECO:0000313" key="3">
    <source>
        <dbReference type="Proteomes" id="UP000547976"/>
    </source>
</evidence>
<organism evidence="2 3">
    <name type="scientific">Gibberella subglutinans</name>
    <name type="common">Fusarium subglutinans</name>
    <dbReference type="NCBI Taxonomy" id="42677"/>
    <lineage>
        <taxon>Eukaryota</taxon>
        <taxon>Fungi</taxon>
        <taxon>Dikarya</taxon>
        <taxon>Ascomycota</taxon>
        <taxon>Pezizomycotina</taxon>
        <taxon>Sordariomycetes</taxon>
        <taxon>Hypocreomycetidae</taxon>
        <taxon>Hypocreales</taxon>
        <taxon>Nectriaceae</taxon>
        <taxon>Fusarium</taxon>
        <taxon>Fusarium fujikuroi species complex</taxon>
    </lineage>
</organism>
<dbReference type="RefSeq" id="XP_036531651.1">
    <property type="nucleotide sequence ID" value="XM_036677693.1"/>
</dbReference>
<dbReference type="OrthoDB" id="3644718at2759"/>
<gene>
    <name evidence="2" type="ORF">FSUBG_12862</name>
</gene>